<dbReference type="CDD" id="cd06257">
    <property type="entry name" value="DnaJ"/>
    <property type="match status" value="1"/>
</dbReference>
<dbReference type="InterPro" id="IPR036410">
    <property type="entry name" value="HSP_DnaJ_Cys-rich_dom_sf"/>
</dbReference>
<evidence type="ECO:0000256" key="12">
    <source>
        <dbReference type="ARBA" id="ARBA00061004"/>
    </source>
</evidence>
<evidence type="ECO:0000259" key="17">
    <source>
        <dbReference type="PROSITE" id="PS51188"/>
    </source>
</evidence>
<dbReference type="SUPFAM" id="SSF49493">
    <property type="entry name" value="HSP40/DnaJ peptide-binding domain"/>
    <property type="match status" value="2"/>
</dbReference>
<dbReference type="EMBL" id="CAJNOB010000034">
    <property type="protein sequence ID" value="CAF0700802.1"/>
    <property type="molecule type" value="Genomic_DNA"/>
</dbReference>
<dbReference type="GO" id="GO:0005737">
    <property type="term" value="C:cytoplasm"/>
    <property type="evidence" value="ECO:0007669"/>
    <property type="project" value="UniProtKB-SubCell"/>
</dbReference>
<evidence type="ECO:0000256" key="15">
    <source>
        <dbReference type="PROSITE-ProRule" id="PRU00546"/>
    </source>
</evidence>
<evidence type="ECO:0000256" key="10">
    <source>
        <dbReference type="ARBA" id="ARBA00023186"/>
    </source>
</evidence>
<feature type="repeat" description="CXXCXGXG motif" evidence="14">
    <location>
        <begin position="200"/>
        <end position="207"/>
    </location>
</feature>
<dbReference type="FunFam" id="1.10.287.110:FF:000034">
    <property type="entry name" value="Chaperone protein DnaJ"/>
    <property type="match status" value="1"/>
</dbReference>
<dbReference type="InterPro" id="IPR002939">
    <property type="entry name" value="DnaJ_C"/>
</dbReference>
<feature type="binding site" evidence="14">
    <location>
        <position position="214"/>
    </location>
    <ligand>
        <name>Zn(2+)</name>
        <dbReference type="ChEBI" id="CHEBI:29105"/>
        <label>1</label>
    </ligand>
</feature>
<reference evidence="18" key="1">
    <citation type="submission" date="2021-02" db="EMBL/GenBank/DDBJ databases">
        <authorList>
            <person name="Cremers G."/>
            <person name="Picone N."/>
        </authorList>
    </citation>
    <scope>NUCLEOTIDE SEQUENCE</scope>
    <source>
        <strain evidence="18">PQ17</strain>
    </source>
</reference>
<dbReference type="InterPro" id="IPR008971">
    <property type="entry name" value="HSP40/DnaJ_pept-bd"/>
</dbReference>
<comment type="domain">
    <text evidence="14">The J domain is necessary and sufficient to stimulate DnaK ATPase activity. Zinc center 1 plays an important role in the autonomous, DnaK-independent chaperone activity of DnaJ. Zinc center 2 is essential for interaction with DnaK and for DnaJ activity.</text>
</comment>
<dbReference type="PROSITE" id="PS00636">
    <property type="entry name" value="DNAJ_1"/>
    <property type="match status" value="1"/>
</dbReference>
<dbReference type="GO" id="GO:0031072">
    <property type="term" value="F:heat shock protein binding"/>
    <property type="evidence" value="ECO:0007669"/>
    <property type="project" value="InterPro"/>
</dbReference>
<evidence type="ECO:0000313" key="19">
    <source>
        <dbReference type="Proteomes" id="UP000663859"/>
    </source>
</evidence>
<organism evidence="18 19">
    <name type="scientific">Candidatus Methylacidithermus pantelleriae</name>
    <dbReference type="NCBI Taxonomy" id="2744239"/>
    <lineage>
        <taxon>Bacteria</taxon>
        <taxon>Pseudomonadati</taxon>
        <taxon>Verrucomicrobiota</taxon>
        <taxon>Methylacidiphilae</taxon>
        <taxon>Methylacidiphilales</taxon>
        <taxon>Methylacidiphilaceae</taxon>
        <taxon>Candidatus Methylacidithermus</taxon>
    </lineage>
</organism>
<feature type="repeat" description="CXXCXGXG motif" evidence="14">
    <location>
        <begin position="178"/>
        <end position="185"/>
    </location>
</feature>
<dbReference type="Proteomes" id="UP000663859">
    <property type="component" value="Unassembled WGS sequence"/>
</dbReference>
<dbReference type="GO" id="GO:0008270">
    <property type="term" value="F:zinc ion binding"/>
    <property type="evidence" value="ECO:0007669"/>
    <property type="project" value="UniProtKB-UniRule"/>
</dbReference>
<evidence type="ECO:0000256" key="5">
    <source>
        <dbReference type="ARBA" id="ARBA00022723"/>
    </source>
</evidence>
<feature type="binding site" evidence="14">
    <location>
        <position position="164"/>
    </location>
    <ligand>
        <name>Zn(2+)</name>
        <dbReference type="ChEBI" id="CHEBI:29105"/>
        <label>1</label>
    </ligand>
</feature>
<dbReference type="PROSITE" id="PS51188">
    <property type="entry name" value="ZF_CR"/>
    <property type="match status" value="1"/>
</dbReference>
<evidence type="ECO:0000256" key="1">
    <source>
        <dbReference type="ARBA" id="ARBA00004496"/>
    </source>
</evidence>
<evidence type="ECO:0000256" key="8">
    <source>
        <dbReference type="ARBA" id="ARBA00022833"/>
    </source>
</evidence>
<dbReference type="GO" id="GO:0042026">
    <property type="term" value="P:protein refolding"/>
    <property type="evidence" value="ECO:0007669"/>
    <property type="project" value="TreeGrafter"/>
</dbReference>
<dbReference type="PANTHER" id="PTHR43096:SF52">
    <property type="entry name" value="DNAJ HOMOLOG 1, MITOCHONDRIAL-RELATED"/>
    <property type="match status" value="1"/>
</dbReference>
<dbReference type="PROSITE" id="PS50076">
    <property type="entry name" value="DNAJ_2"/>
    <property type="match status" value="1"/>
</dbReference>
<dbReference type="GO" id="GO:0005524">
    <property type="term" value="F:ATP binding"/>
    <property type="evidence" value="ECO:0007669"/>
    <property type="project" value="InterPro"/>
</dbReference>
<feature type="binding site" evidence="14">
    <location>
        <position position="181"/>
    </location>
    <ligand>
        <name>Zn(2+)</name>
        <dbReference type="ChEBI" id="CHEBI:29105"/>
        <label>2</label>
    </ligand>
</feature>
<comment type="subunit">
    <text evidence="2 14">Homodimer.</text>
</comment>
<dbReference type="AlphaFoldDB" id="A0A8J2BLZ3"/>
<dbReference type="Gene3D" id="2.60.260.20">
    <property type="entry name" value="Urease metallochaperone UreE, N-terminal domain"/>
    <property type="match status" value="2"/>
</dbReference>
<feature type="domain" description="J" evidence="16">
    <location>
        <begin position="7"/>
        <end position="72"/>
    </location>
</feature>
<dbReference type="Pfam" id="PF00226">
    <property type="entry name" value="DnaJ"/>
    <property type="match status" value="1"/>
</dbReference>
<keyword evidence="8 14" id="KW-0862">Zinc</keyword>
<name>A0A8J2BLZ3_9BACT</name>
<dbReference type="GO" id="GO:0051082">
    <property type="term" value="F:unfolded protein binding"/>
    <property type="evidence" value="ECO:0007669"/>
    <property type="project" value="UniProtKB-UniRule"/>
</dbReference>
<dbReference type="GO" id="GO:0006260">
    <property type="term" value="P:DNA replication"/>
    <property type="evidence" value="ECO:0007669"/>
    <property type="project" value="UniProtKB-KW"/>
</dbReference>
<feature type="binding site" evidence="14">
    <location>
        <position position="203"/>
    </location>
    <ligand>
        <name>Zn(2+)</name>
        <dbReference type="ChEBI" id="CHEBI:29105"/>
        <label>2</label>
    </ligand>
</feature>
<evidence type="ECO:0000256" key="6">
    <source>
        <dbReference type="ARBA" id="ARBA00022737"/>
    </source>
</evidence>
<accession>A0A8J2BLZ3</accession>
<evidence type="ECO:0000256" key="7">
    <source>
        <dbReference type="ARBA" id="ARBA00022771"/>
    </source>
</evidence>
<dbReference type="InterPro" id="IPR012724">
    <property type="entry name" value="DnaJ"/>
</dbReference>
<dbReference type="Pfam" id="PF00684">
    <property type="entry name" value="DnaJ_CXXCXGXG"/>
    <property type="match status" value="1"/>
</dbReference>
<feature type="domain" description="CR-type" evidence="17">
    <location>
        <begin position="148"/>
        <end position="226"/>
    </location>
</feature>
<dbReference type="PRINTS" id="PR00625">
    <property type="entry name" value="JDOMAIN"/>
</dbReference>
<dbReference type="PANTHER" id="PTHR43096">
    <property type="entry name" value="DNAJ HOMOLOG 1, MITOCHONDRIAL-RELATED"/>
    <property type="match status" value="1"/>
</dbReference>
<dbReference type="GO" id="GO:0009408">
    <property type="term" value="P:response to heat"/>
    <property type="evidence" value="ECO:0007669"/>
    <property type="project" value="InterPro"/>
</dbReference>
<dbReference type="FunFam" id="2.60.260.20:FF:000004">
    <property type="entry name" value="Molecular chaperone DnaJ"/>
    <property type="match status" value="1"/>
</dbReference>
<keyword evidence="10 14" id="KW-0143">Chaperone</keyword>
<sequence>MASTKRDYYEVLGVSRDASPEEIKKAYRRLAIQYHPDKNPGDKQAEERFKEIGEAYEVLSDPEKRAAYDRYGHAAFDPTMRPGAASPGFHDPFEIFREVFGGSSFGEGIFGNLFEEVFGASDRGSSHSRRGRDLYHELELSFEESVKGCEKEITLSKWDTCSQCQGEGIEPGSRLIRCPSCGGRGQLQFSRGFLVIAQTCPRCYGSGRVVERSCAACNGEGRVRRQTRVRVKVPAGVEDGTRLRLSGYGEAGIHGGPPGDLLVEIKVRHHDLFTRQGKDLVCEVPISFVQAALGGEVRVPTLDGEVTLRIPPGTQSGRVFRIKHKGVADLHGGGPGDLLVKVYIEVPTQLTPQQRALLQAFAEACDPKTHPQQESFFAKARRFFR</sequence>
<keyword evidence="5 14" id="KW-0479">Metal-binding</keyword>
<evidence type="ECO:0000256" key="3">
    <source>
        <dbReference type="ARBA" id="ARBA00022490"/>
    </source>
</evidence>
<evidence type="ECO:0000256" key="14">
    <source>
        <dbReference type="HAMAP-Rule" id="MF_01152"/>
    </source>
</evidence>
<dbReference type="Gene3D" id="2.10.230.10">
    <property type="entry name" value="Heat shock protein DnaJ, cysteine-rich domain"/>
    <property type="match status" value="1"/>
</dbReference>
<keyword evidence="3 14" id="KW-0963">Cytoplasm</keyword>
<dbReference type="FunFam" id="2.10.230.10:FF:000002">
    <property type="entry name" value="Molecular chaperone DnaJ"/>
    <property type="match status" value="1"/>
</dbReference>
<keyword evidence="9 14" id="KW-0346">Stress response</keyword>
<feature type="zinc finger region" description="CR-type" evidence="15">
    <location>
        <begin position="148"/>
        <end position="226"/>
    </location>
</feature>
<feature type="repeat" description="CXXCXGXG motif" evidence="14">
    <location>
        <begin position="161"/>
        <end position="168"/>
    </location>
</feature>
<evidence type="ECO:0000256" key="4">
    <source>
        <dbReference type="ARBA" id="ARBA00022705"/>
    </source>
</evidence>
<proteinExistence type="inferred from homology"/>
<dbReference type="InterPro" id="IPR001305">
    <property type="entry name" value="HSP_DnaJ_Cys-rich_dom"/>
</dbReference>
<dbReference type="CDD" id="cd10747">
    <property type="entry name" value="DnaJ_C"/>
    <property type="match status" value="1"/>
</dbReference>
<evidence type="ECO:0000259" key="16">
    <source>
        <dbReference type="PROSITE" id="PS50076"/>
    </source>
</evidence>
<comment type="cofactor">
    <cofactor evidence="14">
        <name>Zn(2+)</name>
        <dbReference type="ChEBI" id="CHEBI:29105"/>
    </cofactor>
    <text evidence="14">Binds 2 Zn(2+) ions per monomer.</text>
</comment>
<dbReference type="NCBIfam" id="TIGR02349">
    <property type="entry name" value="DnaJ_bact"/>
    <property type="match status" value="1"/>
</dbReference>
<gene>
    <name evidence="14 18" type="primary">dnaJ</name>
    <name evidence="18" type="ORF">MPNT_40038</name>
</gene>
<dbReference type="InterPro" id="IPR036869">
    <property type="entry name" value="J_dom_sf"/>
</dbReference>
<feature type="binding site" evidence="14">
    <location>
        <position position="161"/>
    </location>
    <ligand>
        <name>Zn(2+)</name>
        <dbReference type="ChEBI" id="CHEBI:29105"/>
        <label>1</label>
    </ligand>
</feature>
<feature type="binding site" evidence="14">
    <location>
        <position position="178"/>
    </location>
    <ligand>
        <name>Zn(2+)</name>
        <dbReference type="ChEBI" id="CHEBI:29105"/>
        <label>2</label>
    </ligand>
</feature>
<comment type="subcellular location">
    <subcellularLocation>
        <location evidence="1 14">Cytoplasm</location>
    </subcellularLocation>
</comment>
<dbReference type="NCBIfam" id="NF008035">
    <property type="entry name" value="PRK10767.1"/>
    <property type="match status" value="1"/>
</dbReference>
<dbReference type="SMART" id="SM00271">
    <property type="entry name" value="DnaJ"/>
    <property type="match status" value="1"/>
</dbReference>
<dbReference type="InterPro" id="IPR001623">
    <property type="entry name" value="DnaJ_domain"/>
</dbReference>
<dbReference type="Gene3D" id="1.10.287.110">
    <property type="entry name" value="DnaJ domain"/>
    <property type="match status" value="1"/>
</dbReference>
<keyword evidence="7 14" id="KW-0863">Zinc-finger</keyword>
<dbReference type="HAMAP" id="MF_01152">
    <property type="entry name" value="DnaJ"/>
    <property type="match status" value="1"/>
</dbReference>
<protein>
    <recommendedName>
        <fullName evidence="13 14">Chaperone protein DnaJ</fullName>
    </recommendedName>
</protein>
<dbReference type="Pfam" id="PF01556">
    <property type="entry name" value="DnaJ_C"/>
    <property type="match status" value="1"/>
</dbReference>
<dbReference type="SUPFAM" id="SSF46565">
    <property type="entry name" value="Chaperone J-domain"/>
    <property type="match status" value="1"/>
</dbReference>
<keyword evidence="4 14" id="KW-0235">DNA replication</keyword>
<evidence type="ECO:0000256" key="9">
    <source>
        <dbReference type="ARBA" id="ARBA00023016"/>
    </source>
</evidence>
<dbReference type="InterPro" id="IPR018253">
    <property type="entry name" value="DnaJ_domain_CS"/>
</dbReference>
<dbReference type="RefSeq" id="WP_174582176.1">
    <property type="nucleotide sequence ID" value="NZ_CAJNOB010000034.1"/>
</dbReference>
<evidence type="ECO:0000256" key="13">
    <source>
        <dbReference type="ARBA" id="ARBA00067609"/>
    </source>
</evidence>
<feature type="binding site" evidence="14">
    <location>
        <position position="217"/>
    </location>
    <ligand>
        <name>Zn(2+)</name>
        <dbReference type="ChEBI" id="CHEBI:29105"/>
        <label>1</label>
    </ligand>
</feature>
<comment type="similarity">
    <text evidence="12 14">Belongs to the DnaJ family.</text>
</comment>
<dbReference type="SUPFAM" id="SSF57938">
    <property type="entry name" value="DnaJ/Hsp40 cysteine-rich domain"/>
    <property type="match status" value="1"/>
</dbReference>
<comment type="caution">
    <text evidence="18">The sequence shown here is derived from an EMBL/GenBank/DDBJ whole genome shotgun (WGS) entry which is preliminary data.</text>
</comment>
<evidence type="ECO:0000256" key="11">
    <source>
        <dbReference type="ARBA" id="ARBA00053423"/>
    </source>
</evidence>
<keyword evidence="6 14" id="KW-0677">Repeat</keyword>
<comment type="function">
    <text evidence="11 14">Participates actively in the response to hyperosmotic and heat shock by preventing the aggregation of stress-denatured proteins and by disaggregating proteins, also in an autonomous, DnaK-independent fashion. Unfolded proteins bind initially to DnaJ; upon interaction with the DnaJ-bound protein, DnaK hydrolyzes its bound ATP, resulting in the formation of a stable complex. GrpE releases ADP from DnaK; ATP binding to DnaK triggers the release of the substrate protein, thus completing the reaction cycle. Several rounds of ATP-dependent interactions between DnaJ, DnaK and GrpE are required for fully efficient folding. Also involved, together with DnaK and GrpE, in the DNA replication of plasmids through activation of initiation proteins.</text>
</comment>
<feature type="binding site" evidence="14">
    <location>
        <position position="200"/>
    </location>
    <ligand>
        <name>Zn(2+)</name>
        <dbReference type="ChEBI" id="CHEBI:29105"/>
        <label>2</label>
    </ligand>
</feature>
<feature type="repeat" description="CXXCXGXG motif" evidence="14">
    <location>
        <begin position="214"/>
        <end position="221"/>
    </location>
</feature>
<keyword evidence="19" id="KW-1185">Reference proteome</keyword>
<evidence type="ECO:0000313" key="18">
    <source>
        <dbReference type="EMBL" id="CAF0700802.1"/>
    </source>
</evidence>
<evidence type="ECO:0000256" key="2">
    <source>
        <dbReference type="ARBA" id="ARBA00011738"/>
    </source>
</evidence>